<dbReference type="CDD" id="cd05227">
    <property type="entry name" value="AR_SDR_e"/>
    <property type="match status" value="1"/>
</dbReference>
<comment type="similarity">
    <text evidence="2">Belongs to the NAD(P)-dependent epimerase/dehydratase family. Dihydroflavonol-4-reductase subfamily.</text>
</comment>
<protein>
    <submittedName>
        <fullName evidence="4">Similar to Saccharomyces cerevisiae YOL151W GRE2 3-methylbutanal reductase and NADPH-dependent methylglyoxal reductase (D-lactaldehyde dehydrogenase)</fullName>
    </submittedName>
</protein>
<dbReference type="OrthoDB" id="2735536at2759"/>
<dbReference type="Proteomes" id="UP000644660">
    <property type="component" value="Unassembled WGS sequence"/>
</dbReference>
<feature type="domain" description="NAD-dependent epimerase/dehydratase" evidence="3">
    <location>
        <begin position="3"/>
        <end position="262"/>
    </location>
</feature>
<proteinExistence type="inferred from homology"/>
<name>A0A8H2VKW9_9SACH</name>
<dbReference type="AlphaFoldDB" id="A0A8H2VKW9"/>
<gene>
    <name evidence="4" type="ORF">KABA2_13S06490</name>
</gene>
<evidence type="ECO:0000313" key="4">
    <source>
        <dbReference type="EMBL" id="CAB4257251.1"/>
    </source>
</evidence>
<dbReference type="GeneID" id="64860366"/>
<dbReference type="EMBL" id="CAEFZW010000013">
    <property type="protein sequence ID" value="CAB4257251.1"/>
    <property type="molecule type" value="Genomic_DNA"/>
</dbReference>
<dbReference type="Gene3D" id="3.40.50.720">
    <property type="entry name" value="NAD(P)-binding Rossmann-like Domain"/>
    <property type="match status" value="1"/>
</dbReference>
<dbReference type="PANTHER" id="PTHR10366:SF844">
    <property type="entry name" value="NADPH-DEPENDENT METHYLGLYOXAL REDUCTASE GRE2"/>
    <property type="match status" value="1"/>
</dbReference>
<dbReference type="SUPFAM" id="SSF51735">
    <property type="entry name" value="NAD(P)-binding Rossmann-fold domains"/>
    <property type="match status" value="1"/>
</dbReference>
<dbReference type="FunFam" id="3.40.50.720:FF:000191">
    <property type="entry name" value="Methylglyoxal reductase (NADPH-dependent)"/>
    <property type="match status" value="1"/>
</dbReference>
<evidence type="ECO:0000256" key="1">
    <source>
        <dbReference type="ARBA" id="ARBA00023002"/>
    </source>
</evidence>
<organism evidence="4 5">
    <name type="scientific">Maudiozyma barnettii</name>
    <dbReference type="NCBI Taxonomy" id="61262"/>
    <lineage>
        <taxon>Eukaryota</taxon>
        <taxon>Fungi</taxon>
        <taxon>Dikarya</taxon>
        <taxon>Ascomycota</taxon>
        <taxon>Saccharomycotina</taxon>
        <taxon>Saccharomycetes</taxon>
        <taxon>Saccharomycetales</taxon>
        <taxon>Saccharomycetaceae</taxon>
        <taxon>Maudiozyma</taxon>
    </lineage>
</organism>
<dbReference type="GO" id="GO:0016616">
    <property type="term" value="F:oxidoreductase activity, acting on the CH-OH group of donors, NAD or NADP as acceptor"/>
    <property type="evidence" value="ECO:0007669"/>
    <property type="project" value="TreeGrafter"/>
</dbReference>
<keyword evidence="1" id="KW-0560">Oxidoreductase</keyword>
<keyword evidence="5" id="KW-1185">Reference proteome</keyword>
<evidence type="ECO:0000313" key="5">
    <source>
        <dbReference type="Proteomes" id="UP000644660"/>
    </source>
</evidence>
<evidence type="ECO:0000259" key="3">
    <source>
        <dbReference type="Pfam" id="PF01370"/>
    </source>
</evidence>
<dbReference type="InterPro" id="IPR001509">
    <property type="entry name" value="Epimerase_deHydtase"/>
</dbReference>
<dbReference type="InterPro" id="IPR050425">
    <property type="entry name" value="NAD(P)_dehydrat-like"/>
</dbReference>
<sequence>MSVFVSGATGYIAQHIVQQLLEQNYKVIGSARSQTKCDNLIKNFENNPNLSMVVVSDISRLDAFNETFQKYGGDIRIVLHTASPFHFDVTDVEKELLIPACNGTLGILESIKKYAPDKVERVVITSSFGAIIDFTKLNDKTFTFNETLWNPDTWESCQSNPVSGYCASKKFAEQAAWKFWEQNKDFVNFKLATVNPVNVFGPQVFDSDIKRTMNCSCEVINSILTAGPEVPVNPNSKNQFIDVRDIAKAHLQAFQKENTIGKRLILSCGDFNDQDILNVLNTDFPSLRTKVPVGSPDSGILGTHTGAIVDCSKTKEILGFEFIDFKKTVNDTVEQILRVRREL</sequence>
<accession>A0A8H2VKW9</accession>
<dbReference type="InterPro" id="IPR036291">
    <property type="entry name" value="NAD(P)-bd_dom_sf"/>
</dbReference>
<dbReference type="PANTHER" id="PTHR10366">
    <property type="entry name" value="NAD DEPENDENT EPIMERASE/DEHYDRATASE"/>
    <property type="match status" value="1"/>
</dbReference>
<evidence type="ECO:0000256" key="2">
    <source>
        <dbReference type="ARBA" id="ARBA00023445"/>
    </source>
</evidence>
<dbReference type="RefSeq" id="XP_041409095.1">
    <property type="nucleotide sequence ID" value="XM_041553161.1"/>
</dbReference>
<reference evidence="4 5" key="1">
    <citation type="submission" date="2020-05" db="EMBL/GenBank/DDBJ databases">
        <authorList>
            <person name="Casaregola S."/>
            <person name="Devillers H."/>
            <person name="Grondin C."/>
        </authorList>
    </citation>
    <scope>NUCLEOTIDE SEQUENCE [LARGE SCALE GENOMIC DNA]</scope>
    <source>
        <strain evidence="4 5">CLIB 1767</strain>
    </source>
</reference>
<comment type="caution">
    <text evidence="4">The sequence shown here is derived from an EMBL/GenBank/DDBJ whole genome shotgun (WGS) entry which is preliminary data.</text>
</comment>
<dbReference type="Pfam" id="PF01370">
    <property type="entry name" value="Epimerase"/>
    <property type="match status" value="1"/>
</dbReference>